<protein>
    <submittedName>
        <fullName evidence="1">Uncharacterized protein</fullName>
    </submittedName>
</protein>
<dbReference type="RefSeq" id="WP_155302256.1">
    <property type="nucleotide sequence ID" value="NZ_AP021875.1"/>
</dbReference>
<reference evidence="1 2" key="1">
    <citation type="submission" date="2019-11" db="EMBL/GenBank/DDBJ databases">
        <title>Comparative genomics of hydrocarbon-degrading Desulfosarcina strains.</title>
        <authorList>
            <person name="Watanabe M."/>
            <person name="Kojima H."/>
            <person name="Fukui M."/>
        </authorList>
    </citation>
    <scope>NUCLEOTIDE SEQUENCE [LARGE SCALE GENOMIC DNA]</scope>
    <source>
        <strain evidence="1 2">PP31</strain>
    </source>
</reference>
<gene>
    <name evidence="1" type="ORF">DSCW_05410</name>
</gene>
<name>A0A5K7Z3S0_9BACT</name>
<evidence type="ECO:0000313" key="1">
    <source>
        <dbReference type="EMBL" id="BBO73124.1"/>
    </source>
</evidence>
<dbReference type="AlphaFoldDB" id="A0A5K7Z3S0"/>
<keyword evidence="2" id="KW-1185">Reference proteome</keyword>
<dbReference type="OrthoDB" id="5918404at2"/>
<dbReference type="EMBL" id="AP021875">
    <property type="protein sequence ID" value="BBO73124.1"/>
    <property type="molecule type" value="Genomic_DNA"/>
</dbReference>
<dbReference type="Proteomes" id="UP000427769">
    <property type="component" value="Chromosome"/>
</dbReference>
<dbReference type="KEGG" id="dwd:DSCW_05410"/>
<proteinExistence type="predicted"/>
<evidence type="ECO:0000313" key="2">
    <source>
        <dbReference type="Proteomes" id="UP000427769"/>
    </source>
</evidence>
<accession>A0A5K7Z3S0</accession>
<organism evidence="1 2">
    <name type="scientific">Desulfosarcina widdelii</name>
    <dbReference type="NCBI Taxonomy" id="947919"/>
    <lineage>
        <taxon>Bacteria</taxon>
        <taxon>Pseudomonadati</taxon>
        <taxon>Thermodesulfobacteriota</taxon>
        <taxon>Desulfobacteria</taxon>
        <taxon>Desulfobacterales</taxon>
        <taxon>Desulfosarcinaceae</taxon>
        <taxon>Desulfosarcina</taxon>
    </lineage>
</organism>
<sequence length="214" mass="24670">MSKRRKKDSKETKKLKFEIHDDFDAEVNEGVASSQLEIFRISQDEKPGVIFTRQHQIVQVHYCREPEIKGYVICNIEEGSEDCVLCQIGRQRQKKLLFPIVSLETEDIEVLSVSNSLRPNALLPQIQNVLESEKKCATFFSHEDYKYTLSTQSLKKDHRRRVVSVIKSFDKAWKAGEVDLSSVYQRISNLALANCTEIKKMLDLKGIDPFSDDD</sequence>